<evidence type="ECO:0000259" key="2">
    <source>
        <dbReference type="PROSITE" id="PS50110"/>
    </source>
</evidence>
<keyword evidence="4" id="KW-1185">Reference proteome</keyword>
<dbReference type="InterPro" id="IPR001789">
    <property type="entry name" value="Sig_transdc_resp-reg_receiver"/>
</dbReference>
<evidence type="ECO:0000313" key="4">
    <source>
        <dbReference type="Proteomes" id="UP000050509"/>
    </source>
</evidence>
<dbReference type="EMBL" id="LJCR01000883">
    <property type="protein sequence ID" value="KPV51517.1"/>
    <property type="molecule type" value="Genomic_DNA"/>
</dbReference>
<feature type="domain" description="Response regulatory" evidence="2">
    <location>
        <begin position="9"/>
        <end position="118"/>
    </location>
</feature>
<dbReference type="Pfam" id="PF00072">
    <property type="entry name" value="Response_reg"/>
    <property type="match status" value="1"/>
</dbReference>
<dbReference type="SUPFAM" id="SSF52172">
    <property type="entry name" value="CheY-like"/>
    <property type="match status" value="1"/>
</dbReference>
<dbReference type="Gene3D" id="3.40.50.2300">
    <property type="match status" value="1"/>
</dbReference>
<dbReference type="CDD" id="cd00156">
    <property type="entry name" value="REC"/>
    <property type="match status" value="1"/>
</dbReference>
<evidence type="ECO:0000256" key="1">
    <source>
        <dbReference type="PROSITE-ProRule" id="PRU00169"/>
    </source>
</evidence>
<comment type="caution">
    <text evidence="3">The sequence shown here is derived from an EMBL/GenBank/DDBJ whole genome shotgun (WGS) entry which is preliminary data.</text>
</comment>
<dbReference type="AlphaFoldDB" id="A0A0N8PS22"/>
<dbReference type="GO" id="GO:0000160">
    <property type="term" value="P:phosphorelay signal transduction system"/>
    <property type="evidence" value="ECO:0007669"/>
    <property type="project" value="InterPro"/>
</dbReference>
<feature type="non-terminal residue" evidence="3">
    <location>
        <position position="118"/>
    </location>
</feature>
<gene>
    <name evidence="3" type="ORF">SE17_20755</name>
</gene>
<reference evidence="3 4" key="1">
    <citation type="submission" date="2015-09" db="EMBL/GenBank/DDBJ databases">
        <title>Draft genome sequence of Kouleothrix aurantiaca JCM 19913.</title>
        <authorList>
            <person name="Hemp J."/>
        </authorList>
    </citation>
    <scope>NUCLEOTIDE SEQUENCE [LARGE SCALE GENOMIC DNA]</scope>
    <source>
        <strain evidence="3 4">COM-B</strain>
    </source>
</reference>
<protein>
    <recommendedName>
        <fullName evidence="2">Response regulatory domain-containing protein</fullName>
    </recommendedName>
</protein>
<dbReference type="PROSITE" id="PS50110">
    <property type="entry name" value="RESPONSE_REGULATORY"/>
    <property type="match status" value="1"/>
</dbReference>
<keyword evidence="1" id="KW-0597">Phosphoprotein</keyword>
<accession>A0A0N8PS22</accession>
<proteinExistence type="predicted"/>
<feature type="modified residue" description="4-aspartylphosphate" evidence="1">
    <location>
        <position position="60"/>
    </location>
</feature>
<evidence type="ECO:0000313" key="3">
    <source>
        <dbReference type="EMBL" id="KPV51517.1"/>
    </source>
</evidence>
<organism evidence="3 4">
    <name type="scientific">Kouleothrix aurantiaca</name>
    <dbReference type="NCBI Taxonomy" id="186479"/>
    <lineage>
        <taxon>Bacteria</taxon>
        <taxon>Bacillati</taxon>
        <taxon>Chloroflexota</taxon>
        <taxon>Chloroflexia</taxon>
        <taxon>Chloroflexales</taxon>
        <taxon>Roseiflexineae</taxon>
        <taxon>Roseiflexaceae</taxon>
        <taxon>Kouleothrix</taxon>
    </lineage>
</organism>
<dbReference type="InterPro" id="IPR011006">
    <property type="entry name" value="CheY-like_superfamily"/>
</dbReference>
<dbReference type="Proteomes" id="UP000050509">
    <property type="component" value="Unassembled WGS sequence"/>
</dbReference>
<name>A0A0N8PS22_9CHLR</name>
<sequence length="118" mass="12897">MARESKRHTIIIATATHTTGLLLNQVLNHYLKATTFLIHTSGVDVLDSIACLDVDLIIVDEWMSDMNAYDLSQAIKGARPHLPVILLAALATPALHEAIQHGLFDGILIKPLQMAQHA</sequence>